<dbReference type="OrthoDB" id="9974421at2759"/>
<reference evidence="10 11" key="1">
    <citation type="submission" date="2017-08" db="EMBL/GenBank/DDBJ databases">
        <title>Acidophilic green algal genome provides insights into adaptation to an acidic environment.</title>
        <authorList>
            <person name="Hirooka S."/>
            <person name="Hirose Y."/>
            <person name="Kanesaki Y."/>
            <person name="Higuchi S."/>
            <person name="Fujiwara T."/>
            <person name="Onuma R."/>
            <person name="Era A."/>
            <person name="Ohbayashi R."/>
            <person name="Uzuka A."/>
            <person name="Nozaki H."/>
            <person name="Yoshikawa H."/>
            <person name="Miyagishima S.Y."/>
        </authorList>
    </citation>
    <scope>NUCLEOTIDE SEQUENCE [LARGE SCALE GENOMIC DNA]</scope>
    <source>
        <strain evidence="10 11">NIES-2499</strain>
    </source>
</reference>
<dbReference type="InterPro" id="IPR029058">
    <property type="entry name" value="AB_hydrolase_fold"/>
</dbReference>
<feature type="region of interest" description="Disordered" evidence="7">
    <location>
        <begin position="364"/>
        <end position="429"/>
    </location>
</feature>
<comment type="similarity">
    <text evidence="1">Belongs to the AB hydrolase superfamily. Lipase family.</text>
</comment>
<feature type="compositionally biased region" description="Polar residues" evidence="7">
    <location>
        <begin position="328"/>
        <end position="344"/>
    </location>
</feature>
<proteinExistence type="inferred from homology"/>
<feature type="compositionally biased region" description="Polar residues" evidence="7">
    <location>
        <begin position="289"/>
        <end position="307"/>
    </location>
</feature>
<keyword evidence="2 8" id="KW-0732">Signal</keyword>
<keyword evidence="11" id="KW-1185">Reference proteome</keyword>
<dbReference type="GO" id="GO:0016787">
    <property type="term" value="F:hydrolase activity"/>
    <property type="evidence" value="ECO:0007669"/>
    <property type="project" value="UniProtKB-KW"/>
</dbReference>
<feature type="region of interest" description="Disordered" evidence="7">
    <location>
        <begin position="87"/>
        <end position="123"/>
    </location>
</feature>
<evidence type="ECO:0000256" key="3">
    <source>
        <dbReference type="ARBA" id="ARBA00022801"/>
    </source>
</evidence>
<feature type="compositionally biased region" description="Polar residues" evidence="7">
    <location>
        <begin position="401"/>
        <end position="410"/>
    </location>
</feature>
<accession>A0A250X0U3</accession>
<evidence type="ECO:0000256" key="6">
    <source>
        <dbReference type="ARBA" id="ARBA00023180"/>
    </source>
</evidence>
<evidence type="ECO:0000259" key="9">
    <source>
        <dbReference type="Pfam" id="PF00561"/>
    </source>
</evidence>
<dbReference type="AlphaFoldDB" id="A0A250X0U3"/>
<dbReference type="FunFam" id="3.40.50.1820:FF:000057">
    <property type="entry name" value="Lipase"/>
    <property type="match status" value="1"/>
</dbReference>
<feature type="compositionally biased region" description="Basic and acidic residues" evidence="7">
    <location>
        <begin position="391"/>
        <end position="400"/>
    </location>
</feature>
<name>A0A250X0U3_9CHLO</name>
<dbReference type="GO" id="GO:0016042">
    <property type="term" value="P:lipid catabolic process"/>
    <property type="evidence" value="ECO:0007669"/>
    <property type="project" value="UniProtKB-KW"/>
</dbReference>
<dbReference type="SUPFAM" id="SSF53474">
    <property type="entry name" value="alpha/beta-Hydrolases"/>
    <property type="match status" value="1"/>
</dbReference>
<evidence type="ECO:0000256" key="8">
    <source>
        <dbReference type="SAM" id="SignalP"/>
    </source>
</evidence>
<keyword evidence="4" id="KW-0442">Lipid degradation</keyword>
<evidence type="ECO:0000256" key="7">
    <source>
        <dbReference type="SAM" id="MobiDB-lite"/>
    </source>
</evidence>
<evidence type="ECO:0000313" key="10">
    <source>
        <dbReference type="EMBL" id="GAX76370.1"/>
    </source>
</evidence>
<organism evidence="10 11">
    <name type="scientific">Chlamydomonas eustigma</name>
    <dbReference type="NCBI Taxonomy" id="1157962"/>
    <lineage>
        <taxon>Eukaryota</taxon>
        <taxon>Viridiplantae</taxon>
        <taxon>Chlorophyta</taxon>
        <taxon>core chlorophytes</taxon>
        <taxon>Chlorophyceae</taxon>
        <taxon>CS clade</taxon>
        <taxon>Chlamydomonadales</taxon>
        <taxon>Chlamydomonadaceae</taxon>
        <taxon>Chlamydomonas</taxon>
    </lineage>
</organism>
<dbReference type="InterPro" id="IPR000073">
    <property type="entry name" value="AB_hydrolase_1"/>
</dbReference>
<keyword evidence="3" id="KW-0378">Hydrolase</keyword>
<dbReference type="PANTHER" id="PTHR11005">
    <property type="entry name" value="LYSOSOMAL ACID LIPASE-RELATED"/>
    <property type="match status" value="1"/>
</dbReference>
<sequence length="823" mass="89670">MRFPSIMMCVLLHAGWALIISGSARQDATPETRPPWMIIRDVIFAPESPSPSPSPEFPLLRFFVQPTLKPLSEPLLYAPVVSSDMDGTQMPASQTGSLASPDVSAHSSDVQQQSTVSRQHTNPPSLFYYPSSQSHPVANTPIMGTIATHATPDYSHPALQSLTPATLLSRASPPIQNQEPASQIIMLSSHTTTAMSDPSLNHEDPVTGISLNHEDPVTGISLNHEDPVTGISLNHEDPVTGISLNHEDPVTGISALNMSVSTDSNVLGGNSLDKPSSPHIQIMRNLHTQTTSDDSPPANSSSLQDKSSAADLSADPSMTAVNKEKMSHSSCQSNVTSFDSSVESKGNPMDVKQVMTTGLTARGSHLNSSQLQTRPLNDVASHIDGPANKSDATDRSDTTLDNRAISQYDSSAEHMLRRAPAVRKQDSTSPIFSSSTLAKGYRVYSKPPGVVNSAFLAPSIRVDDMVGLVIPKGYGMEQHDIVTSDGYIISNFRIPRAKGEASSLPGPPVLLLHGISLSSTCWVINQPDQSLAFILADQGYDVWMTNTRGNTFSNRHVKYSNKDSKYWAFSADEMALIDLPATLDYILQVTGYKQLSFVGHSQGATLMLMLLSTHNHYNSAISVNVNIAPVVFVKFIKSPALISFFTSTNARLASTLLPPQQFFYMSPTIQTYFLDGACQILLETPACVLATESMFGRSLHITTLQYMRYWQAWPSATSQWNALQWAQMYNVPTPRFFKFNYGPDYNLSNVKAPTVLFSAGQDVLSSPQDTKMTGGILSHSGSLVDQKQLPDYGHMDFIWDSQGAKTRVYPDVLKVLQKYPSQA</sequence>
<dbReference type="Gene3D" id="3.40.50.1820">
    <property type="entry name" value="alpha/beta hydrolase"/>
    <property type="match status" value="1"/>
</dbReference>
<dbReference type="Pfam" id="PF00561">
    <property type="entry name" value="Abhydrolase_1"/>
    <property type="match status" value="1"/>
</dbReference>
<keyword evidence="6" id="KW-0325">Glycoprotein</keyword>
<protein>
    <recommendedName>
        <fullName evidence="9">AB hydrolase-1 domain-containing protein</fullName>
    </recommendedName>
</protein>
<evidence type="ECO:0000256" key="2">
    <source>
        <dbReference type="ARBA" id="ARBA00022729"/>
    </source>
</evidence>
<feature type="compositionally biased region" description="Polar residues" evidence="7">
    <location>
        <begin position="364"/>
        <end position="375"/>
    </location>
</feature>
<evidence type="ECO:0000313" key="11">
    <source>
        <dbReference type="Proteomes" id="UP000232323"/>
    </source>
</evidence>
<gene>
    <name evidence="10" type="ORF">CEUSTIGMA_g3816.t1</name>
</gene>
<evidence type="ECO:0000256" key="1">
    <source>
        <dbReference type="ARBA" id="ARBA00010701"/>
    </source>
</evidence>
<feature type="compositionally biased region" description="Polar residues" evidence="7">
    <location>
        <begin position="105"/>
        <end position="123"/>
    </location>
</feature>
<dbReference type="STRING" id="1157962.A0A250X0U3"/>
<evidence type="ECO:0000256" key="4">
    <source>
        <dbReference type="ARBA" id="ARBA00022963"/>
    </source>
</evidence>
<feature type="signal peptide" evidence="8">
    <location>
        <begin position="1"/>
        <end position="17"/>
    </location>
</feature>
<feature type="chain" id="PRO_5012151392" description="AB hydrolase-1 domain-containing protein" evidence="8">
    <location>
        <begin position="18"/>
        <end position="823"/>
    </location>
</feature>
<feature type="region of interest" description="Disordered" evidence="7">
    <location>
        <begin position="289"/>
        <end position="348"/>
    </location>
</feature>
<dbReference type="EMBL" id="BEGY01000017">
    <property type="protein sequence ID" value="GAX76370.1"/>
    <property type="molecule type" value="Genomic_DNA"/>
</dbReference>
<comment type="caution">
    <text evidence="10">The sequence shown here is derived from an EMBL/GenBank/DDBJ whole genome shotgun (WGS) entry which is preliminary data.</text>
</comment>
<keyword evidence="5" id="KW-0443">Lipid metabolism</keyword>
<dbReference type="Proteomes" id="UP000232323">
    <property type="component" value="Unassembled WGS sequence"/>
</dbReference>
<feature type="domain" description="AB hydrolase-1" evidence="9">
    <location>
        <begin position="507"/>
        <end position="800"/>
    </location>
</feature>
<evidence type="ECO:0000256" key="5">
    <source>
        <dbReference type="ARBA" id="ARBA00023098"/>
    </source>
</evidence>